<keyword evidence="1" id="KW-0614">Plasmid</keyword>
<dbReference type="EMBL" id="FN357112">
    <property type="protein sequence ID" value="CAY10334.1"/>
    <property type="molecule type" value="Genomic_DNA"/>
</dbReference>
<geneLocation type="plasmid" evidence="1 2">
    <name>p9785L</name>
</geneLocation>
<dbReference type="KEGG" id="ljf:FI9785_p9785L.13"/>
<evidence type="ECO:0000313" key="1">
    <source>
        <dbReference type="EMBL" id="CAY10334.1"/>
    </source>
</evidence>
<dbReference type="HOGENOM" id="CLU_045940_0_0_9"/>
<reference evidence="1 2" key="1">
    <citation type="journal article" date="2009" name="J. Bacteriol.">
        <title>Complete genome sequence of Lactobacillus johnsonii FI9785, a competitive exclusion agent against pathogens in poultry.</title>
        <authorList>
            <person name="Wegmann U."/>
            <person name="Overweg K."/>
            <person name="Horn N."/>
            <person name="Goesmann A."/>
            <person name="Narbad A."/>
            <person name="Gasson M.J."/>
            <person name="Shearman C."/>
        </authorList>
    </citation>
    <scope>NUCLEOTIDE SEQUENCE [LARGE SCALE GENOMIC DNA]</scope>
    <source>
        <strain evidence="1 2">FI9785</strain>
    </source>
</reference>
<evidence type="ECO:0000313" key="2">
    <source>
        <dbReference type="Proteomes" id="UP000002627"/>
    </source>
</evidence>
<dbReference type="Pfam" id="PF14253">
    <property type="entry name" value="AbiH"/>
    <property type="match status" value="1"/>
</dbReference>
<name>D0R6G1_LACJF</name>
<organism evidence="1 2">
    <name type="scientific">Lactobacillus johnsonii (strain FI9785)</name>
    <dbReference type="NCBI Taxonomy" id="633699"/>
    <lineage>
        <taxon>Bacteria</taxon>
        <taxon>Bacillati</taxon>
        <taxon>Bacillota</taxon>
        <taxon>Bacilli</taxon>
        <taxon>Lactobacillales</taxon>
        <taxon>Lactobacillaceae</taxon>
        <taxon>Lactobacillus</taxon>
    </lineage>
</organism>
<proteinExistence type="predicted"/>
<accession>D0R6G1</accession>
<dbReference type="RefSeq" id="WP_012846848.1">
    <property type="nucleotide sequence ID" value="NC_013505.1"/>
</dbReference>
<sequence length="334" mass="39261">MILFIIGNGFDRNSKLPTDYRNDLRRILKKNDIDRFNIIDNLYFNNNEFLWSQFENKIGNIQEKAINDISESIDDDYQRFFNDNADPFLNPDPLSDQYIDTDNAIYGAETQKPEPSLGFNSLWDYITSGIKEMVSPPAFKNMDSSQIYLNFNYTNTLERIYHISPKKILHIHGSLERNDNLIYGNDKVSSVDTSSFDINFENPNLDELGSRDYPSNYNDFIDSITISESEQKNIKNKLSNDLNEENEQFKKEPKYNLLEKWLNQFEEKNITQIIVLGHSLGKVDKGYFELINQKYHSATWCISYYNKQDQVFENAQSLSFYNKLNFKQFNTLLK</sequence>
<evidence type="ECO:0008006" key="3">
    <source>
        <dbReference type="Google" id="ProtNLM"/>
    </source>
</evidence>
<dbReference type="InterPro" id="IPR025935">
    <property type="entry name" value="AbiH"/>
</dbReference>
<dbReference type="Proteomes" id="UP000002627">
    <property type="component" value="Plasmid p9785L"/>
</dbReference>
<gene>
    <name evidence="1" type="ordered locus">FI9785_p9785L.13</name>
</gene>
<protein>
    <recommendedName>
        <fullName evidence="3">Bacteriophage abortive infection AbiH</fullName>
    </recommendedName>
</protein>
<keyword evidence="2" id="KW-1185">Reference proteome</keyword>
<dbReference type="AlphaFoldDB" id="D0R6G1"/>